<feature type="transmembrane region" description="Helical" evidence="6">
    <location>
        <begin position="265"/>
        <end position="283"/>
    </location>
</feature>
<evidence type="ECO:0000259" key="7">
    <source>
        <dbReference type="Pfam" id="PF00892"/>
    </source>
</evidence>
<dbReference type="InterPro" id="IPR037185">
    <property type="entry name" value="EmrE-like"/>
</dbReference>
<feature type="transmembrane region" description="Helical" evidence="6">
    <location>
        <begin position="152"/>
        <end position="169"/>
    </location>
</feature>
<feature type="transmembrane region" description="Helical" evidence="6">
    <location>
        <begin position="239"/>
        <end position="259"/>
    </location>
</feature>
<dbReference type="EMBL" id="JACHFM010000001">
    <property type="protein sequence ID" value="MBB5220850.1"/>
    <property type="molecule type" value="Genomic_DNA"/>
</dbReference>
<evidence type="ECO:0000256" key="5">
    <source>
        <dbReference type="ARBA" id="ARBA00023136"/>
    </source>
</evidence>
<comment type="similarity">
    <text evidence="2">Belongs to the drug/metabolite transporter (DMT) superfamily. 10 TMS drug/metabolite exporter (DME) (TC 2.A.7.3) family.</text>
</comment>
<proteinExistence type="inferred from homology"/>
<dbReference type="Proteomes" id="UP000549457">
    <property type="component" value="Unassembled WGS sequence"/>
</dbReference>
<comment type="subcellular location">
    <subcellularLocation>
        <location evidence="1">Membrane</location>
        <topology evidence="1">Multi-pass membrane protein</topology>
    </subcellularLocation>
</comment>
<feature type="transmembrane region" description="Helical" evidence="6">
    <location>
        <begin position="128"/>
        <end position="146"/>
    </location>
</feature>
<feature type="domain" description="EamA" evidence="7">
    <location>
        <begin position="153"/>
        <end position="277"/>
    </location>
</feature>
<feature type="transmembrane region" description="Helical" evidence="6">
    <location>
        <begin position="206"/>
        <end position="227"/>
    </location>
</feature>
<dbReference type="Gene3D" id="1.10.3730.20">
    <property type="match status" value="1"/>
</dbReference>
<keyword evidence="5 6" id="KW-0472">Membrane</keyword>
<evidence type="ECO:0000256" key="6">
    <source>
        <dbReference type="SAM" id="Phobius"/>
    </source>
</evidence>
<dbReference type="InterPro" id="IPR000620">
    <property type="entry name" value="EamA_dom"/>
</dbReference>
<dbReference type="AlphaFoldDB" id="A0A840SJB4"/>
<feature type="transmembrane region" description="Helical" evidence="6">
    <location>
        <begin position="181"/>
        <end position="200"/>
    </location>
</feature>
<dbReference type="RefSeq" id="WP_184147259.1">
    <property type="nucleotide sequence ID" value="NZ_JACHFM010000001.1"/>
</dbReference>
<evidence type="ECO:0000256" key="2">
    <source>
        <dbReference type="ARBA" id="ARBA00009853"/>
    </source>
</evidence>
<evidence type="ECO:0000313" key="9">
    <source>
        <dbReference type="Proteomes" id="UP000549457"/>
    </source>
</evidence>
<evidence type="ECO:0000256" key="3">
    <source>
        <dbReference type="ARBA" id="ARBA00022692"/>
    </source>
</evidence>
<sequence>MRSDNARGAAFMVIASVAFATGDAFMKSLADDMTIYQAIFVRGIFATIAVGLIGWRRGDLGLGLGIAAVDRTRVGLRVFGEIGSAICYLTALFHMPMANASAILQSLPLAVTLAAALFFREPVGWRRYIAIGIGFFGVMLILRPGPDGFDTPALWAIASIAFIVLRDLSTRRISSGTSAMTVVFATSLAVTLSAGGLVLVTGWRPLVLSDLGVLVCAGSALLIGYVFSVDAMRTGEIGFVQPFRYTLLLWSLFLGVVVFGERPDWIMLLGTAIVVATGLFTLHREQVTARRIRNASLTDERQERDAA</sequence>
<evidence type="ECO:0000313" key="8">
    <source>
        <dbReference type="EMBL" id="MBB5220850.1"/>
    </source>
</evidence>
<organism evidence="8 9">
    <name type="scientific">Amaricoccus macauensis</name>
    <dbReference type="NCBI Taxonomy" id="57001"/>
    <lineage>
        <taxon>Bacteria</taxon>
        <taxon>Pseudomonadati</taxon>
        <taxon>Pseudomonadota</taxon>
        <taxon>Alphaproteobacteria</taxon>
        <taxon>Rhodobacterales</taxon>
        <taxon>Paracoccaceae</taxon>
        <taxon>Amaricoccus</taxon>
    </lineage>
</organism>
<dbReference type="Pfam" id="PF00892">
    <property type="entry name" value="EamA"/>
    <property type="match status" value="2"/>
</dbReference>
<feature type="transmembrane region" description="Helical" evidence="6">
    <location>
        <begin position="34"/>
        <end position="53"/>
    </location>
</feature>
<evidence type="ECO:0000256" key="4">
    <source>
        <dbReference type="ARBA" id="ARBA00022989"/>
    </source>
</evidence>
<feature type="transmembrane region" description="Helical" evidence="6">
    <location>
        <begin position="74"/>
        <end position="94"/>
    </location>
</feature>
<keyword evidence="9" id="KW-1185">Reference proteome</keyword>
<dbReference type="GO" id="GO:0016020">
    <property type="term" value="C:membrane"/>
    <property type="evidence" value="ECO:0007669"/>
    <property type="project" value="UniProtKB-SubCell"/>
</dbReference>
<accession>A0A840SJB4</accession>
<comment type="caution">
    <text evidence="8">The sequence shown here is derived from an EMBL/GenBank/DDBJ whole genome shotgun (WGS) entry which is preliminary data.</text>
</comment>
<name>A0A840SJB4_9RHOB</name>
<protein>
    <submittedName>
        <fullName evidence="8">Drug/metabolite transporter (DMT)-like permease</fullName>
    </submittedName>
</protein>
<keyword evidence="3 6" id="KW-0812">Transmembrane</keyword>
<feature type="transmembrane region" description="Helical" evidence="6">
    <location>
        <begin position="100"/>
        <end position="119"/>
    </location>
</feature>
<gene>
    <name evidence="8" type="ORF">HNP73_000771</name>
</gene>
<reference evidence="8 9" key="1">
    <citation type="submission" date="2020-08" db="EMBL/GenBank/DDBJ databases">
        <title>Genomic Encyclopedia of Type Strains, Phase IV (KMG-IV): sequencing the most valuable type-strain genomes for metagenomic binning, comparative biology and taxonomic classification.</title>
        <authorList>
            <person name="Goeker M."/>
        </authorList>
    </citation>
    <scope>NUCLEOTIDE SEQUENCE [LARGE SCALE GENOMIC DNA]</scope>
    <source>
        <strain evidence="8 9">DSM 101730</strain>
    </source>
</reference>
<dbReference type="SUPFAM" id="SSF103481">
    <property type="entry name" value="Multidrug resistance efflux transporter EmrE"/>
    <property type="match status" value="2"/>
</dbReference>
<keyword evidence="4 6" id="KW-1133">Transmembrane helix</keyword>
<evidence type="ECO:0000256" key="1">
    <source>
        <dbReference type="ARBA" id="ARBA00004141"/>
    </source>
</evidence>
<dbReference type="PANTHER" id="PTHR22911:SF6">
    <property type="entry name" value="SOLUTE CARRIER FAMILY 35 MEMBER G1"/>
    <property type="match status" value="1"/>
</dbReference>
<dbReference type="PANTHER" id="PTHR22911">
    <property type="entry name" value="ACYL-MALONYL CONDENSING ENZYME-RELATED"/>
    <property type="match status" value="1"/>
</dbReference>
<feature type="domain" description="EamA" evidence="7">
    <location>
        <begin position="7"/>
        <end position="142"/>
    </location>
</feature>